<keyword evidence="1 4" id="KW-0808">Transferase</keyword>
<evidence type="ECO:0000313" key="5">
    <source>
        <dbReference type="Proteomes" id="UP000237819"/>
    </source>
</evidence>
<dbReference type="Proteomes" id="UP000237819">
    <property type="component" value="Unassembled WGS sequence"/>
</dbReference>
<dbReference type="CDD" id="cd03809">
    <property type="entry name" value="GT4_MtfB-like"/>
    <property type="match status" value="1"/>
</dbReference>
<dbReference type="EMBL" id="PUHZ01000016">
    <property type="protein sequence ID" value="PQO44999.1"/>
    <property type="molecule type" value="Genomic_DNA"/>
</dbReference>
<dbReference type="GO" id="GO:0009103">
    <property type="term" value="P:lipopolysaccharide biosynthetic process"/>
    <property type="evidence" value="ECO:0007669"/>
    <property type="project" value="TreeGrafter"/>
</dbReference>
<dbReference type="AlphaFoldDB" id="A0A2S8GKM5"/>
<name>A0A2S8GKM5_9BACT</name>
<evidence type="ECO:0000313" key="4">
    <source>
        <dbReference type="EMBL" id="PQO44999.1"/>
    </source>
</evidence>
<sequence>MSYRFMLQVVLDLEKLRQPYCGLGQFAQYLGDALIEELDSRGIEPIILARKPQLERFQDRRCLEANLWRKEFLQRHSRLFYSGSYDQNVIWHATHQQTRFLPRHPRTPVLLTVHDLNFLREKATSKIARERRRHQLIIDRATEIIAISKFVAQEVREELHVGDKPVHVIYNGVSRTDTTPIRPDFVPDDRPFLFSIGLIQRKKNFHVLIDLIERAPEYRVILAGIKSDSYALEIEDRVRERGLSDRFLMPGPVSEGEREWLYQNCTAFLFPSITEGFGLPPIEAMLGGKPTFLSRRTSLPEIGGQLAFYWDAFDGDHLYQRFVDGMRRFQQDPTYAERLRAHAGQFCWRTAARQYVDLYEAIGGIQRPGLSSAA</sequence>
<proteinExistence type="predicted"/>
<protein>
    <submittedName>
        <fullName evidence="4">Glycosyl transferase family 1</fullName>
    </submittedName>
</protein>
<feature type="domain" description="Glycosyl transferase family 1" evidence="2">
    <location>
        <begin position="186"/>
        <end position="305"/>
    </location>
</feature>
<dbReference type="InterPro" id="IPR028098">
    <property type="entry name" value="Glyco_trans_4-like_N"/>
</dbReference>
<dbReference type="PANTHER" id="PTHR46401">
    <property type="entry name" value="GLYCOSYLTRANSFERASE WBBK-RELATED"/>
    <property type="match status" value="1"/>
</dbReference>
<dbReference type="PANTHER" id="PTHR46401:SF2">
    <property type="entry name" value="GLYCOSYLTRANSFERASE WBBK-RELATED"/>
    <property type="match status" value="1"/>
</dbReference>
<organism evidence="4 5">
    <name type="scientific">Blastopirellula marina</name>
    <dbReference type="NCBI Taxonomy" id="124"/>
    <lineage>
        <taxon>Bacteria</taxon>
        <taxon>Pseudomonadati</taxon>
        <taxon>Planctomycetota</taxon>
        <taxon>Planctomycetia</taxon>
        <taxon>Pirellulales</taxon>
        <taxon>Pirellulaceae</taxon>
        <taxon>Blastopirellula</taxon>
    </lineage>
</organism>
<dbReference type="Pfam" id="PF13439">
    <property type="entry name" value="Glyco_transf_4"/>
    <property type="match status" value="1"/>
</dbReference>
<feature type="domain" description="Glycosyltransferase subfamily 4-like N-terminal" evidence="3">
    <location>
        <begin position="34"/>
        <end position="174"/>
    </location>
</feature>
<evidence type="ECO:0000256" key="1">
    <source>
        <dbReference type="ARBA" id="ARBA00022679"/>
    </source>
</evidence>
<evidence type="ECO:0000259" key="2">
    <source>
        <dbReference type="Pfam" id="PF00534"/>
    </source>
</evidence>
<dbReference type="GO" id="GO:0016757">
    <property type="term" value="F:glycosyltransferase activity"/>
    <property type="evidence" value="ECO:0007669"/>
    <property type="project" value="InterPro"/>
</dbReference>
<evidence type="ECO:0000259" key="3">
    <source>
        <dbReference type="Pfam" id="PF13439"/>
    </source>
</evidence>
<comment type="caution">
    <text evidence="4">The sequence shown here is derived from an EMBL/GenBank/DDBJ whole genome shotgun (WGS) entry which is preliminary data.</text>
</comment>
<dbReference type="Pfam" id="PF00534">
    <property type="entry name" value="Glycos_transf_1"/>
    <property type="match status" value="1"/>
</dbReference>
<dbReference type="InterPro" id="IPR001296">
    <property type="entry name" value="Glyco_trans_1"/>
</dbReference>
<reference evidence="4 5" key="1">
    <citation type="submission" date="2018-02" db="EMBL/GenBank/DDBJ databases">
        <title>Comparative genomes isolates from brazilian mangrove.</title>
        <authorList>
            <person name="Araujo J.E."/>
            <person name="Taketani R.G."/>
            <person name="Silva M.C.P."/>
            <person name="Loureco M.V."/>
            <person name="Andreote F.D."/>
        </authorList>
    </citation>
    <scope>NUCLEOTIDE SEQUENCE [LARGE SCALE GENOMIC DNA]</scope>
    <source>
        <strain evidence="4 5">Nap-Phe MGV</strain>
    </source>
</reference>
<accession>A0A2S8GKM5</accession>
<dbReference type="Gene3D" id="3.40.50.2000">
    <property type="entry name" value="Glycogen Phosphorylase B"/>
    <property type="match status" value="2"/>
</dbReference>
<dbReference type="SUPFAM" id="SSF53756">
    <property type="entry name" value="UDP-Glycosyltransferase/glycogen phosphorylase"/>
    <property type="match status" value="1"/>
</dbReference>
<gene>
    <name evidence="4" type="ORF">C5Y93_15810</name>
</gene>